<feature type="chain" id="PRO_5025536352" description="Zona pellucida sperm-binding protein 4" evidence="19">
    <location>
        <begin position="21"/>
        <end position="707"/>
    </location>
</feature>
<keyword evidence="6" id="KW-0812">Transmembrane</keyword>
<evidence type="ECO:0000256" key="6">
    <source>
        <dbReference type="ARBA" id="ARBA00022692"/>
    </source>
</evidence>
<comment type="subcellular location">
    <subcellularLocation>
        <location evidence="1">Cell membrane</location>
        <topology evidence="1">Single-pass type I membrane protein</topology>
    </subcellularLocation>
    <subcellularLocation>
        <location evidence="12">Zona pellucida</location>
    </subcellularLocation>
</comment>
<evidence type="ECO:0000256" key="12">
    <source>
        <dbReference type="ARBA" id="ARBA00024183"/>
    </source>
</evidence>
<comment type="caution">
    <text evidence="17">Lacks conserved residue(s) required for the propagation of feature annotation.</text>
</comment>
<evidence type="ECO:0000256" key="14">
    <source>
        <dbReference type="ARBA" id="ARBA00040238"/>
    </source>
</evidence>
<keyword evidence="11" id="KW-0278">Fertilization</keyword>
<evidence type="ECO:0000256" key="15">
    <source>
        <dbReference type="ARBA" id="ARBA00042273"/>
    </source>
</evidence>
<accession>A0A673XM29</accession>
<organism evidence="22 23">
    <name type="scientific">Salmo trutta</name>
    <name type="common">Brown trout</name>
    <dbReference type="NCBI Taxonomy" id="8032"/>
    <lineage>
        <taxon>Eukaryota</taxon>
        <taxon>Metazoa</taxon>
        <taxon>Chordata</taxon>
        <taxon>Craniata</taxon>
        <taxon>Vertebrata</taxon>
        <taxon>Euteleostomi</taxon>
        <taxon>Actinopterygii</taxon>
        <taxon>Neopterygii</taxon>
        <taxon>Teleostei</taxon>
        <taxon>Protacanthopterygii</taxon>
        <taxon>Salmoniformes</taxon>
        <taxon>Salmonidae</taxon>
        <taxon>Salmoninae</taxon>
        <taxon>Salmo</taxon>
    </lineage>
</organism>
<evidence type="ECO:0000256" key="7">
    <source>
        <dbReference type="ARBA" id="ARBA00022989"/>
    </source>
</evidence>
<dbReference type="SMART" id="SM00241">
    <property type="entry name" value="ZP"/>
    <property type="match status" value="1"/>
</dbReference>
<dbReference type="CDD" id="cd00111">
    <property type="entry name" value="Trefoil"/>
    <property type="match status" value="1"/>
</dbReference>
<feature type="compositionally biased region" description="Pro residues" evidence="18">
    <location>
        <begin position="150"/>
        <end position="161"/>
    </location>
</feature>
<evidence type="ECO:0000256" key="2">
    <source>
        <dbReference type="ARBA" id="ARBA00022475"/>
    </source>
</evidence>
<evidence type="ECO:0000256" key="5">
    <source>
        <dbReference type="ARBA" id="ARBA00022685"/>
    </source>
</evidence>
<dbReference type="PROSITE" id="PS51448">
    <property type="entry name" value="P_TREFOIL_2"/>
    <property type="match status" value="1"/>
</dbReference>
<dbReference type="InterPro" id="IPR051148">
    <property type="entry name" value="Zona_Pellucida_Domain_gp"/>
</dbReference>
<comment type="function">
    <text evidence="13">Component of the zona pellucida, an extracellular matrix surrounding oocytes which mediates sperm binding, induction of the acrosome reaction and prevents post-fertilization polyspermy. The zona pellucida is composed of 3 to 4 glycoproteins, ZP1, ZP2, ZP3, and ZP4. ZP4 may act as a sperm receptor.</text>
</comment>
<dbReference type="Proteomes" id="UP000472277">
    <property type="component" value="Chromosome 7"/>
</dbReference>
<evidence type="ECO:0000256" key="8">
    <source>
        <dbReference type="ARBA" id="ARBA00023136"/>
    </source>
</evidence>
<evidence type="ECO:0000259" key="21">
    <source>
        <dbReference type="PROSITE" id="PS51448"/>
    </source>
</evidence>
<evidence type="ECO:0000256" key="4">
    <source>
        <dbReference type="ARBA" id="ARBA00022530"/>
    </source>
</evidence>
<dbReference type="GO" id="GO:0060468">
    <property type="term" value="P:prevention of polyspermy"/>
    <property type="evidence" value="ECO:0007669"/>
    <property type="project" value="TreeGrafter"/>
</dbReference>
<feature type="region of interest" description="Disordered" evidence="18">
    <location>
        <begin position="75"/>
        <end position="96"/>
    </location>
</feature>
<evidence type="ECO:0000313" key="22">
    <source>
        <dbReference type="Ensembl" id="ENSSTUP00000025309.1"/>
    </source>
</evidence>
<dbReference type="InterPro" id="IPR044913">
    <property type="entry name" value="P_trefoil_dom_sf"/>
</dbReference>
<dbReference type="GO" id="GO:0007339">
    <property type="term" value="P:binding of sperm to zona pellucida"/>
    <property type="evidence" value="ECO:0007669"/>
    <property type="project" value="TreeGrafter"/>
</dbReference>
<keyword evidence="7" id="KW-1133">Transmembrane helix</keyword>
<protein>
    <recommendedName>
        <fullName evidence="14">Zona pellucida sperm-binding protein 4</fullName>
    </recommendedName>
    <alternativeName>
        <fullName evidence="16">Zona pellucida glycoprotein 4</fullName>
    </alternativeName>
    <alternativeName>
        <fullName evidence="15">Zona pellucida protein B</fullName>
    </alternativeName>
</protein>
<dbReference type="Gene3D" id="2.60.40.3210">
    <property type="entry name" value="Zona pellucida, ZP-N domain"/>
    <property type="match status" value="1"/>
</dbReference>
<proteinExistence type="predicted"/>
<feature type="compositionally biased region" description="Low complexity" evidence="18">
    <location>
        <begin position="50"/>
        <end position="60"/>
    </location>
</feature>
<feature type="compositionally biased region" description="Polar residues" evidence="18">
    <location>
        <begin position="187"/>
        <end position="200"/>
    </location>
</feature>
<feature type="region of interest" description="Disordered" evidence="18">
    <location>
        <begin position="115"/>
        <end position="211"/>
    </location>
</feature>
<dbReference type="SMART" id="SM00018">
    <property type="entry name" value="PD"/>
    <property type="match status" value="1"/>
</dbReference>
<keyword evidence="19" id="KW-0732">Signal</keyword>
<dbReference type="GO" id="GO:0035805">
    <property type="term" value="C:egg coat"/>
    <property type="evidence" value="ECO:0007669"/>
    <property type="project" value="UniProtKB-SubCell"/>
</dbReference>
<keyword evidence="23" id="KW-1185">Reference proteome</keyword>
<keyword evidence="10" id="KW-0325">Glycoprotein</keyword>
<name>A0A673XM29_SALTR</name>
<dbReference type="PANTHER" id="PTHR23343">
    <property type="entry name" value="ZONA PELLUCIDA SPERM-BINDING PROTEIN"/>
    <property type="match status" value="1"/>
</dbReference>
<keyword evidence="5" id="KW-0165">Cleavage on pair of basic residues</keyword>
<evidence type="ECO:0000256" key="18">
    <source>
        <dbReference type="SAM" id="MobiDB-lite"/>
    </source>
</evidence>
<dbReference type="PANTHER" id="PTHR23343:SF31">
    <property type="entry name" value="ZONA PELLUCIDA SPERM-BINDING PROTEIN 4"/>
    <property type="match status" value="1"/>
</dbReference>
<dbReference type="GeneTree" id="ENSGT00940000163253"/>
<feature type="compositionally biased region" description="Pro residues" evidence="18">
    <location>
        <begin position="254"/>
        <end position="276"/>
    </location>
</feature>
<dbReference type="GO" id="GO:0035804">
    <property type="term" value="F:structural constituent of egg coat"/>
    <property type="evidence" value="ECO:0007669"/>
    <property type="project" value="TreeGrafter"/>
</dbReference>
<dbReference type="OMA" id="QPLPHWP"/>
<evidence type="ECO:0000256" key="1">
    <source>
        <dbReference type="ARBA" id="ARBA00004251"/>
    </source>
</evidence>
<feature type="compositionally biased region" description="Pro residues" evidence="18">
    <location>
        <begin position="286"/>
        <end position="303"/>
    </location>
</feature>
<keyword evidence="4" id="KW-0272">Extracellular matrix</keyword>
<feature type="region of interest" description="Disordered" evidence="18">
    <location>
        <begin position="252"/>
        <end position="345"/>
    </location>
</feature>
<dbReference type="InterPro" id="IPR055356">
    <property type="entry name" value="ZP-N"/>
</dbReference>
<evidence type="ECO:0000256" key="17">
    <source>
        <dbReference type="PROSITE-ProRule" id="PRU00779"/>
    </source>
</evidence>
<evidence type="ECO:0000256" key="9">
    <source>
        <dbReference type="ARBA" id="ARBA00023157"/>
    </source>
</evidence>
<evidence type="ECO:0000256" key="13">
    <source>
        <dbReference type="ARBA" id="ARBA00037545"/>
    </source>
</evidence>
<reference evidence="22" key="1">
    <citation type="submission" date="2025-08" db="UniProtKB">
        <authorList>
            <consortium name="Ensembl"/>
        </authorList>
    </citation>
    <scope>IDENTIFICATION</scope>
</reference>
<reference evidence="22" key="2">
    <citation type="submission" date="2025-09" db="UniProtKB">
        <authorList>
            <consortium name="Ensembl"/>
        </authorList>
    </citation>
    <scope>IDENTIFICATION</scope>
</reference>
<keyword evidence="3" id="KW-0964">Secreted</keyword>
<evidence type="ECO:0000256" key="11">
    <source>
        <dbReference type="ARBA" id="ARBA00023279"/>
    </source>
</evidence>
<dbReference type="Pfam" id="PF00088">
    <property type="entry name" value="Trefoil"/>
    <property type="match status" value="1"/>
</dbReference>
<feature type="compositionally biased region" description="Low complexity" evidence="18">
    <location>
        <begin position="125"/>
        <end position="149"/>
    </location>
</feature>
<feature type="disulfide bond" evidence="17">
    <location>
        <begin position="345"/>
        <end position="371"/>
    </location>
</feature>
<evidence type="ECO:0000256" key="19">
    <source>
        <dbReference type="SAM" id="SignalP"/>
    </source>
</evidence>
<evidence type="ECO:0000256" key="3">
    <source>
        <dbReference type="ARBA" id="ARBA00022525"/>
    </source>
</evidence>
<feature type="domain" description="ZP" evidence="20">
    <location>
        <begin position="386"/>
        <end position="669"/>
    </location>
</feature>
<dbReference type="Pfam" id="PF00100">
    <property type="entry name" value="Zona_pellucida"/>
    <property type="match status" value="1"/>
</dbReference>
<dbReference type="AlphaFoldDB" id="A0A673XM29"/>
<keyword evidence="8" id="KW-0472">Membrane</keyword>
<dbReference type="InterPro" id="IPR055355">
    <property type="entry name" value="ZP-C"/>
</dbReference>
<feature type="disulfide bond" evidence="17">
    <location>
        <begin position="355"/>
        <end position="370"/>
    </location>
</feature>
<dbReference type="InterPro" id="IPR000519">
    <property type="entry name" value="P_trefoil_dom"/>
</dbReference>
<dbReference type="Gene3D" id="2.60.40.4100">
    <property type="entry name" value="Zona pellucida, ZP-C domain"/>
    <property type="match status" value="1"/>
</dbReference>
<feature type="compositionally biased region" description="Pro residues" evidence="18">
    <location>
        <begin position="115"/>
        <end position="124"/>
    </location>
</feature>
<dbReference type="InterPro" id="IPR001507">
    <property type="entry name" value="ZP_dom"/>
</dbReference>
<keyword evidence="9 17" id="KW-1015">Disulfide bond</keyword>
<dbReference type="SUPFAM" id="SSF57492">
    <property type="entry name" value="Trefoil"/>
    <property type="match status" value="1"/>
</dbReference>
<dbReference type="InParanoid" id="A0A673XM29"/>
<dbReference type="GO" id="GO:0005886">
    <property type="term" value="C:plasma membrane"/>
    <property type="evidence" value="ECO:0007669"/>
    <property type="project" value="UniProtKB-SubCell"/>
</dbReference>
<dbReference type="GO" id="GO:0032190">
    <property type="term" value="F:acrosin binding"/>
    <property type="evidence" value="ECO:0007669"/>
    <property type="project" value="TreeGrafter"/>
</dbReference>
<evidence type="ECO:0000256" key="10">
    <source>
        <dbReference type="ARBA" id="ARBA00023180"/>
    </source>
</evidence>
<dbReference type="Pfam" id="PF23344">
    <property type="entry name" value="ZP-N"/>
    <property type="match status" value="1"/>
</dbReference>
<evidence type="ECO:0000256" key="16">
    <source>
        <dbReference type="ARBA" id="ARBA00042573"/>
    </source>
</evidence>
<dbReference type="PROSITE" id="PS51034">
    <property type="entry name" value="ZP_2"/>
    <property type="match status" value="1"/>
</dbReference>
<feature type="region of interest" description="Disordered" evidence="18">
    <location>
        <begin position="26"/>
        <end position="60"/>
    </location>
</feature>
<evidence type="ECO:0000259" key="20">
    <source>
        <dbReference type="PROSITE" id="PS51034"/>
    </source>
</evidence>
<dbReference type="Gene3D" id="4.10.110.10">
    <property type="entry name" value="Spasmolytic Protein, domain 1"/>
    <property type="match status" value="1"/>
</dbReference>
<evidence type="ECO:0000313" key="23">
    <source>
        <dbReference type="Proteomes" id="UP000472277"/>
    </source>
</evidence>
<feature type="domain" description="P-type" evidence="21">
    <location>
        <begin position="343"/>
        <end position="381"/>
    </location>
</feature>
<dbReference type="InterPro" id="IPR042235">
    <property type="entry name" value="ZP-C_dom"/>
</dbReference>
<sequence length="707" mass="79590">MKWSAACFMAVAMLIDVCDAQSVKGQKSLPTWPSQTLPQEPAQPLPQTPAQPLHQKPAQPIPQQTIQPLLQWPVQPLPQRPTQPLPQRPTQPLPLWPAQPIPLWPAQPLPQWPAQPLPLWPAQPLPQQTTQPLPQRTTQPLPQRTTQPLPHWPTQPLPQRPVQPLTQWPAQPLPQRTTQPLPHWPTQPLSHWPTQPLSQWPTQPLPQRPVQTLPQLPVQPLTQWHAQPLTQKPDQPLPQWPAQPLPQRLAQPLPQWPAQPLPQRPAQPLPQRPAQPLPQRLAQPLPQWPTQPLPQRPAQPLPQWPAQSLPQTHAQPRPQTPAQFLPQKPAQPPQAPKHQGPKQNCDVEGNDKVQCGLPDITGAKCEAINCCFDGRMCFYGKAVTVQCTRDGQFVVVVARDATLPNLELDSISLLGRNGAHCTPVGITSAFAIYQFKVTECGTVMTEEPGTIFYENRMSSSYIVGMGPIGAITRGSQFNLMFQCRYRGIVVEALVIEVKQVPPPILLPAPGPLRVELRLANGICLTKGCKEEETAYTSYYTEADYPVTKFLRDPVYAEVRILERTDPNIVLTLGRCWATTTPDPLSLPQWNLIISGCPYKDDRYLTMPIRVEASGLSFPTHYRRFVLKMFTFVDPTSMSPLRERMFIHCNTDLCQPYQENWYCVPRCFRTRRHIADAVQKTTRSKSTLVSSGELILTQASPPTRILVD</sequence>
<feature type="compositionally biased region" description="Low complexity" evidence="18">
    <location>
        <begin position="169"/>
        <end position="181"/>
    </location>
</feature>
<keyword evidence="2" id="KW-1003">Cell membrane</keyword>
<dbReference type="Ensembl" id="ENSSTUT00000026525.1">
    <property type="protein sequence ID" value="ENSSTUP00000025309.1"/>
    <property type="gene ID" value="ENSSTUG00000011055.1"/>
</dbReference>
<feature type="signal peptide" evidence="19">
    <location>
        <begin position="1"/>
        <end position="20"/>
    </location>
</feature>